<dbReference type="EMBL" id="QSFZ01000002">
    <property type="protein sequence ID" value="RHA94018.1"/>
    <property type="molecule type" value="Genomic_DNA"/>
</dbReference>
<reference evidence="1 2" key="1">
    <citation type="submission" date="2018-08" db="EMBL/GenBank/DDBJ databases">
        <title>A genome reference for cultivated species of the human gut microbiota.</title>
        <authorList>
            <person name="Zou Y."/>
            <person name="Xue W."/>
            <person name="Luo G."/>
        </authorList>
    </citation>
    <scope>NUCLEOTIDE SEQUENCE [LARGE SCALE GENOMIC DNA]</scope>
    <source>
        <strain evidence="1 2">AM42-17AT</strain>
    </source>
</reference>
<proteinExistence type="predicted"/>
<protein>
    <submittedName>
        <fullName evidence="1">Uncharacterized protein</fullName>
    </submittedName>
</protein>
<dbReference type="Proteomes" id="UP000286220">
    <property type="component" value="Unassembled WGS sequence"/>
</dbReference>
<organism evidence="1 2">
    <name type="scientific">Agathobacter rectalis</name>
    <dbReference type="NCBI Taxonomy" id="39491"/>
    <lineage>
        <taxon>Bacteria</taxon>
        <taxon>Bacillati</taxon>
        <taxon>Bacillota</taxon>
        <taxon>Clostridia</taxon>
        <taxon>Lachnospirales</taxon>
        <taxon>Lachnospiraceae</taxon>
        <taxon>Agathobacter</taxon>
    </lineage>
</organism>
<evidence type="ECO:0000313" key="2">
    <source>
        <dbReference type="Proteomes" id="UP000286220"/>
    </source>
</evidence>
<sequence length="546" mass="64337">MSENFNSHIACEGTDNDINWVCKVCKDLPNYAGMYLYQREREKNQLKNVKDRSADLILMKYYYALLHLLDKIHELHECPNPENDVPKYADRKCSTPECFVYYRDIYNTYASILMTEKGLNQINLRCDICAVLPYTIFSDLEMIAKNMHSDDMEKTQKLELEAVIADYYLEAVGSCERWDECPSGVDWLELIKSVQLLRKYLGKKDRKELQISLNEWNRVRSIDNILNTEIKTTCRDFQTKNIPLCVLEKKTLVYMDFGVYQLYESNEVFHIQLDNYAEMEEIQFVYSPTHMEEVCRMDNSIFEGKRRDNISKICSNCEVLPVRDGCLKILTEPVEVCFDRAKKLQVLNQYAEESECATFEALEEKTCGLLRWDEKEVETHRKEISLLTSTQLFDPKNEMIDNESINRVFYEICGSRFPVEDFKDYCKKERTFSEIREAVRLLFILMNALGYHRNKIEKHTKFTYKAFYPTYDREFYRTIRSGFYDVDHICYASKCNYFVTCDYALSSQAMEIYRYLGCKTNVIYCEKKAPDPSLPLAVLCKKTATP</sequence>
<comment type="caution">
    <text evidence="1">The sequence shown here is derived from an EMBL/GenBank/DDBJ whole genome shotgun (WGS) entry which is preliminary data.</text>
</comment>
<gene>
    <name evidence="1" type="ORF">DW912_03090</name>
</gene>
<dbReference type="AlphaFoldDB" id="A0A413U818"/>
<name>A0A413U818_9FIRM</name>
<accession>A0A413U818</accession>
<evidence type="ECO:0000313" key="1">
    <source>
        <dbReference type="EMBL" id="RHA94018.1"/>
    </source>
</evidence>
<dbReference type="RefSeq" id="WP_118333500.1">
    <property type="nucleotide sequence ID" value="NZ_QSFZ01000002.1"/>
</dbReference>